<reference evidence="2 3" key="1">
    <citation type="submission" date="2020-08" db="EMBL/GenBank/DDBJ databases">
        <title>Genomic Encyclopedia of Type Strains, Phase IV (KMG-IV): sequencing the most valuable type-strain genomes for metagenomic binning, comparative biology and taxonomic classification.</title>
        <authorList>
            <person name="Goeker M."/>
        </authorList>
    </citation>
    <scope>NUCLEOTIDE SEQUENCE [LARGE SCALE GENOMIC DNA]</scope>
    <source>
        <strain evidence="2 3">DSM 27939</strain>
    </source>
</reference>
<evidence type="ECO:0000256" key="1">
    <source>
        <dbReference type="SAM" id="SignalP"/>
    </source>
</evidence>
<feature type="chain" id="PRO_5031489149" evidence="1">
    <location>
        <begin position="19"/>
        <end position="135"/>
    </location>
</feature>
<protein>
    <submittedName>
        <fullName evidence="2">Uncharacterized protein</fullName>
    </submittedName>
</protein>
<keyword evidence="3" id="KW-1185">Reference proteome</keyword>
<comment type="caution">
    <text evidence="2">The sequence shown here is derived from an EMBL/GenBank/DDBJ whole genome shotgun (WGS) entry which is preliminary data.</text>
</comment>
<keyword evidence="1" id="KW-0732">Signal</keyword>
<dbReference type="RefSeq" id="WP_179164763.1">
    <property type="nucleotide sequence ID" value="NZ_JACHFL010000020.1"/>
</dbReference>
<sequence>MKKLVLLTSILLAGLPYAAAQGTTPAPTTSATPAQPSAWQGLTVPNYPGATQLVVSSDDDEYELYFQSSDGLQKVFNYYRDFLVKQGFKVENSKAEDGGTDLKANLSKGTGKANNIELDVKLKNGQYKVEIEFDD</sequence>
<evidence type="ECO:0000313" key="3">
    <source>
        <dbReference type="Proteomes" id="UP000552709"/>
    </source>
</evidence>
<evidence type="ECO:0000313" key="2">
    <source>
        <dbReference type="EMBL" id="MBB5365659.1"/>
    </source>
</evidence>
<gene>
    <name evidence="2" type="ORF">HNQ08_004785</name>
</gene>
<dbReference type="AlphaFoldDB" id="A0A7W8JYT8"/>
<feature type="signal peptide" evidence="1">
    <location>
        <begin position="1"/>
        <end position="18"/>
    </location>
</feature>
<proteinExistence type="predicted"/>
<accession>A0A7W8JYT8</accession>
<dbReference type="Proteomes" id="UP000552709">
    <property type="component" value="Unassembled WGS sequence"/>
</dbReference>
<organism evidence="2 3">
    <name type="scientific">Deinococcus humi</name>
    <dbReference type="NCBI Taxonomy" id="662880"/>
    <lineage>
        <taxon>Bacteria</taxon>
        <taxon>Thermotogati</taxon>
        <taxon>Deinococcota</taxon>
        <taxon>Deinococci</taxon>
        <taxon>Deinococcales</taxon>
        <taxon>Deinococcaceae</taxon>
        <taxon>Deinococcus</taxon>
    </lineage>
</organism>
<name>A0A7W8JYT8_9DEIO</name>
<dbReference type="EMBL" id="JACHFL010000020">
    <property type="protein sequence ID" value="MBB5365659.1"/>
    <property type="molecule type" value="Genomic_DNA"/>
</dbReference>